<protein>
    <submittedName>
        <fullName evidence="1">Uncharacterized protein</fullName>
    </submittedName>
</protein>
<reference evidence="1" key="1">
    <citation type="journal article" date="2021" name="Nat. Commun.">
        <title>Genetic determinants of endophytism in the Arabidopsis root mycobiome.</title>
        <authorList>
            <person name="Mesny F."/>
            <person name="Miyauchi S."/>
            <person name="Thiergart T."/>
            <person name="Pickel B."/>
            <person name="Atanasova L."/>
            <person name="Karlsson M."/>
            <person name="Huettel B."/>
            <person name="Barry K.W."/>
            <person name="Haridas S."/>
            <person name="Chen C."/>
            <person name="Bauer D."/>
            <person name="Andreopoulos W."/>
            <person name="Pangilinan J."/>
            <person name="LaButti K."/>
            <person name="Riley R."/>
            <person name="Lipzen A."/>
            <person name="Clum A."/>
            <person name="Drula E."/>
            <person name="Henrissat B."/>
            <person name="Kohler A."/>
            <person name="Grigoriev I.V."/>
            <person name="Martin F.M."/>
            <person name="Hacquard S."/>
        </authorList>
    </citation>
    <scope>NUCLEOTIDE SEQUENCE</scope>
    <source>
        <strain evidence="1">MPI-SDFR-AT-0120</strain>
    </source>
</reference>
<dbReference type="AlphaFoldDB" id="A0A8K0R165"/>
<dbReference type="EMBL" id="JAGMVJ010000014">
    <property type="protein sequence ID" value="KAH7082207.1"/>
    <property type="molecule type" value="Genomic_DNA"/>
</dbReference>
<keyword evidence="2" id="KW-1185">Reference proteome</keyword>
<evidence type="ECO:0000313" key="1">
    <source>
        <dbReference type="EMBL" id="KAH7082207.1"/>
    </source>
</evidence>
<sequence length="215" mass="24013">MRQLVASCERYNQDTLVLALAEVMRYGAGVASHIEEQIDLSAKIDDTSWTIKHQLHFSYSRVSNFMAAARSIPMRCEIRGFKSPVRFLRRSPSRLRSQSCTAVAHACQIRSVRDVPACGVDLLHLRDARDNIGSSPSIDCEAHHDRLRVLSVETSIRHASEHCGSCHSGLEGMRKMTGGYTAAPKIQSYRQRDMSKILAQAACSRSDHQGRSRVC</sequence>
<name>A0A8K0R165_9PLEO</name>
<comment type="caution">
    <text evidence="1">The sequence shown here is derived from an EMBL/GenBank/DDBJ whole genome shotgun (WGS) entry which is preliminary data.</text>
</comment>
<evidence type="ECO:0000313" key="2">
    <source>
        <dbReference type="Proteomes" id="UP000813461"/>
    </source>
</evidence>
<accession>A0A8K0R165</accession>
<proteinExistence type="predicted"/>
<dbReference type="Proteomes" id="UP000813461">
    <property type="component" value="Unassembled WGS sequence"/>
</dbReference>
<gene>
    <name evidence="1" type="ORF">FB567DRAFT_100527</name>
</gene>
<organism evidence="1 2">
    <name type="scientific">Paraphoma chrysanthemicola</name>
    <dbReference type="NCBI Taxonomy" id="798071"/>
    <lineage>
        <taxon>Eukaryota</taxon>
        <taxon>Fungi</taxon>
        <taxon>Dikarya</taxon>
        <taxon>Ascomycota</taxon>
        <taxon>Pezizomycotina</taxon>
        <taxon>Dothideomycetes</taxon>
        <taxon>Pleosporomycetidae</taxon>
        <taxon>Pleosporales</taxon>
        <taxon>Pleosporineae</taxon>
        <taxon>Phaeosphaeriaceae</taxon>
        <taxon>Paraphoma</taxon>
    </lineage>
</organism>